<evidence type="ECO:0000313" key="13">
    <source>
        <dbReference type="Proteomes" id="UP001209570"/>
    </source>
</evidence>
<dbReference type="Gene3D" id="3.30.559.30">
    <property type="entry name" value="Nonribosomal peptide synthetase, condensation domain"/>
    <property type="match status" value="1"/>
</dbReference>
<feature type="transmembrane region" description="Helical" evidence="9">
    <location>
        <begin position="20"/>
        <end position="41"/>
    </location>
</feature>
<dbReference type="Gene3D" id="3.30.559.10">
    <property type="entry name" value="Chloramphenicol acetyltransferase-like domain"/>
    <property type="match status" value="1"/>
</dbReference>
<evidence type="ECO:0000256" key="8">
    <source>
        <dbReference type="SAM" id="MobiDB-lite"/>
    </source>
</evidence>
<dbReference type="PANTHER" id="PTHR31650:SF1">
    <property type="entry name" value="WAX ESTER SYNTHASE_DIACYLGLYCEROL ACYLTRANSFERASE 4-RELATED"/>
    <property type="match status" value="1"/>
</dbReference>
<proteinExistence type="inferred from homology"/>
<evidence type="ECO:0000256" key="6">
    <source>
        <dbReference type="ARBA" id="ARBA00047604"/>
    </source>
</evidence>
<dbReference type="SUPFAM" id="SSF52777">
    <property type="entry name" value="CoA-dependent acyltransferases"/>
    <property type="match status" value="1"/>
</dbReference>
<dbReference type="PANTHER" id="PTHR31650">
    <property type="entry name" value="O-ACYLTRANSFERASE (WSD1-LIKE) FAMILY PROTEIN"/>
    <property type="match status" value="1"/>
</dbReference>
<keyword evidence="9" id="KW-0472">Membrane</keyword>
<comment type="catalytic activity">
    <reaction evidence="6">
        <text>a long chain fatty alcohol + a fatty acyl-CoA = a long-chain alcohol wax ester + CoA</text>
        <dbReference type="Rhea" id="RHEA:38443"/>
        <dbReference type="ChEBI" id="CHEBI:17135"/>
        <dbReference type="ChEBI" id="CHEBI:57287"/>
        <dbReference type="ChEBI" id="CHEBI:77636"/>
        <dbReference type="ChEBI" id="CHEBI:235323"/>
        <dbReference type="EC" id="2.3.1.75"/>
    </reaction>
</comment>
<comment type="pathway">
    <text evidence="2">Lipid metabolism.</text>
</comment>
<feature type="transmembrane region" description="Helical" evidence="9">
    <location>
        <begin position="237"/>
        <end position="260"/>
    </location>
</feature>
<evidence type="ECO:0000256" key="3">
    <source>
        <dbReference type="ARBA" id="ARBA00022679"/>
    </source>
</evidence>
<dbReference type="InterPro" id="IPR009721">
    <property type="entry name" value="O-acyltransferase_WSD1_C"/>
</dbReference>
<keyword evidence="13" id="KW-1185">Reference proteome</keyword>
<evidence type="ECO:0000256" key="4">
    <source>
        <dbReference type="ARBA" id="ARBA00023315"/>
    </source>
</evidence>
<dbReference type="AlphaFoldDB" id="A0AAD5LX38"/>
<keyword evidence="9" id="KW-1133">Transmembrane helix</keyword>
<gene>
    <name evidence="12" type="ORF">P43SY_003277</name>
</gene>
<comment type="pathway">
    <text evidence="1">Glycerolipid metabolism; triacylglycerol biosynthesis.</text>
</comment>
<feature type="region of interest" description="Disordered" evidence="8">
    <location>
        <begin position="495"/>
        <end position="515"/>
    </location>
</feature>
<keyword evidence="3" id="KW-0808">Transferase</keyword>
<reference evidence="12" key="1">
    <citation type="submission" date="2021-12" db="EMBL/GenBank/DDBJ databases">
        <title>Prjna785345.</title>
        <authorList>
            <person name="Rujirawat T."/>
            <person name="Krajaejun T."/>
        </authorList>
    </citation>
    <scope>NUCLEOTIDE SEQUENCE</scope>
    <source>
        <strain evidence="12">Pi057C3</strain>
    </source>
</reference>
<feature type="domain" description="O-acyltransferase WSD1 C-terminal" evidence="11">
    <location>
        <begin position="352"/>
        <end position="492"/>
    </location>
</feature>
<organism evidence="12 13">
    <name type="scientific">Pythium insidiosum</name>
    <name type="common">Pythiosis disease agent</name>
    <dbReference type="NCBI Taxonomy" id="114742"/>
    <lineage>
        <taxon>Eukaryota</taxon>
        <taxon>Sar</taxon>
        <taxon>Stramenopiles</taxon>
        <taxon>Oomycota</taxon>
        <taxon>Peronosporomycetes</taxon>
        <taxon>Pythiales</taxon>
        <taxon>Pythiaceae</taxon>
        <taxon>Pythium</taxon>
    </lineage>
</organism>
<sequence>MSASLVASDSGSIGMSVSAALLWALALVLLAGAAAAALSAWRLRRQRKSTQQQGMRRRMSNIGFTTLVTESETNLSIPVSLLSIAGVVSREAFVARLNERIATDPFFRRFRSRVVGAERSFEELEAFDAADHVRTHVLRAGETPISFTETLVNTPLDASKPLWEMHLLEDPQSAEPVTHVAWKIHHCIGDGASLASALVRLSDNKAELDDLLAQAKAKAASKPRAPRKTRAQRARDLAGFLVLCAWSAYVVVRKLLALVFRPEPATVFKRRGGKAKRLSYNMVYSVAATKAVGKRFGATINDVMLACVAGAMRRAMLAQDPAADVAPALTVRAAIPVDMRSAQEVVLQDARNKFSALVIDLPIGVVAPAARLRLVTQRMGEAKHSLEKFFTYTTSHVVAQLPEWLMRRVVQFTTSKVSVAISNVRAASFSLGFCGHTLCGFFGFVPPPPSVNLGIAILSVGDDLGLNVLVDPNVGIDAAQFLQFAKQEYDALRAEAEAPAKPEAAATEAAEKKHQ</sequence>
<dbReference type="Pfam" id="PF06974">
    <property type="entry name" value="WS_DGAT_C"/>
    <property type="match status" value="1"/>
</dbReference>
<accession>A0AAD5LX38</accession>
<dbReference type="InterPro" id="IPR023213">
    <property type="entry name" value="CAT-like_dom_sf"/>
</dbReference>
<comment type="similarity">
    <text evidence="5">In the N-terminal section; belongs to the long-chain O-acyltransferase family.</text>
</comment>
<dbReference type="GO" id="GO:0005886">
    <property type="term" value="C:plasma membrane"/>
    <property type="evidence" value="ECO:0007669"/>
    <property type="project" value="TreeGrafter"/>
</dbReference>
<protein>
    <recommendedName>
        <fullName evidence="14">Diacylglycerol O-acyltransferase</fullName>
    </recommendedName>
</protein>
<evidence type="ECO:0000256" key="2">
    <source>
        <dbReference type="ARBA" id="ARBA00005189"/>
    </source>
</evidence>
<dbReference type="InterPro" id="IPR045034">
    <property type="entry name" value="O-acyltransferase_WSD1-like"/>
</dbReference>
<evidence type="ECO:0000259" key="11">
    <source>
        <dbReference type="Pfam" id="PF06974"/>
    </source>
</evidence>
<evidence type="ECO:0000256" key="1">
    <source>
        <dbReference type="ARBA" id="ARBA00004771"/>
    </source>
</evidence>
<keyword evidence="4" id="KW-0012">Acyltransferase</keyword>
<dbReference type="GO" id="GO:0019432">
    <property type="term" value="P:triglyceride biosynthetic process"/>
    <property type="evidence" value="ECO:0007669"/>
    <property type="project" value="TreeGrafter"/>
</dbReference>
<name>A0AAD5LX38_PYTIN</name>
<dbReference type="GO" id="GO:0047196">
    <property type="term" value="F:long-chain-alcohol O-fatty-acyltransferase activity"/>
    <property type="evidence" value="ECO:0007669"/>
    <property type="project" value="UniProtKB-EC"/>
</dbReference>
<dbReference type="EMBL" id="JAKCXM010000378">
    <property type="protein sequence ID" value="KAJ0394873.1"/>
    <property type="molecule type" value="Genomic_DNA"/>
</dbReference>
<evidence type="ECO:0000313" key="12">
    <source>
        <dbReference type="EMBL" id="KAJ0394873.1"/>
    </source>
</evidence>
<evidence type="ECO:0000256" key="9">
    <source>
        <dbReference type="SAM" id="Phobius"/>
    </source>
</evidence>
<evidence type="ECO:0000256" key="5">
    <source>
        <dbReference type="ARBA" id="ARBA00024360"/>
    </source>
</evidence>
<evidence type="ECO:0000259" key="10">
    <source>
        <dbReference type="Pfam" id="PF03007"/>
    </source>
</evidence>
<keyword evidence="9" id="KW-0812">Transmembrane</keyword>
<evidence type="ECO:0000256" key="7">
    <source>
        <dbReference type="ARBA" id="ARBA00048109"/>
    </source>
</evidence>
<feature type="domain" description="O-acyltransferase WSD1-like N-terminal" evidence="10">
    <location>
        <begin position="90"/>
        <end position="304"/>
    </location>
</feature>
<dbReference type="Pfam" id="PF03007">
    <property type="entry name" value="WS_DGAT_cat"/>
    <property type="match status" value="1"/>
</dbReference>
<evidence type="ECO:0008006" key="14">
    <source>
        <dbReference type="Google" id="ProtNLM"/>
    </source>
</evidence>
<dbReference type="GO" id="GO:0004144">
    <property type="term" value="F:diacylglycerol O-acyltransferase activity"/>
    <property type="evidence" value="ECO:0007669"/>
    <property type="project" value="UniProtKB-EC"/>
</dbReference>
<comment type="caution">
    <text evidence="12">The sequence shown here is derived from an EMBL/GenBank/DDBJ whole genome shotgun (WGS) entry which is preliminary data.</text>
</comment>
<dbReference type="InterPro" id="IPR004255">
    <property type="entry name" value="O-acyltransferase_WSD1_N"/>
</dbReference>
<dbReference type="Proteomes" id="UP001209570">
    <property type="component" value="Unassembled WGS sequence"/>
</dbReference>
<comment type="catalytic activity">
    <reaction evidence="7">
        <text>an acyl-CoA + a 1,2-diacyl-sn-glycerol = a triacyl-sn-glycerol + CoA</text>
        <dbReference type="Rhea" id="RHEA:10868"/>
        <dbReference type="ChEBI" id="CHEBI:17815"/>
        <dbReference type="ChEBI" id="CHEBI:57287"/>
        <dbReference type="ChEBI" id="CHEBI:58342"/>
        <dbReference type="ChEBI" id="CHEBI:64615"/>
        <dbReference type="EC" id="2.3.1.20"/>
    </reaction>
</comment>